<dbReference type="EMBL" id="FNPG01000006">
    <property type="protein sequence ID" value="SDY02363.1"/>
    <property type="molecule type" value="Genomic_DNA"/>
</dbReference>
<protein>
    <submittedName>
        <fullName evidence="2">Lipopolysaccharide cholinephosphotransferase</fullName>
    </submittedName>
</protein>
<dbReference type="GO" id="GO:0009100">
    <property type="term" value="P:glycoprotein metabolic process"/>
    <property type="evidence" value="ECO:0007669"/>
    <property type="project" value="UniProtKB-ARBA"/>
</dbReference>
<organism evidence="2 3">
    <name type="scientific">Lachnobacterium bovis DSM 14045</name>
    <dbReference type="NCBI Taxonomy" id="1122142"/>
    <lineage>
        <taxon>Bacteria</taxon>
        <taxon>Bacillati</taxon>
        <taxon>Bacillota</taxon>
        <taxon>Clostridia</taxon>
        <taxon>Lachnospirales</taxon>
        <taxon>Lachnospiraceae</taxon>
        <taxon>Lachnobacterium</taxon>
    </lineage>
</organism>
<reference evidence="2 3" key="1">
    <citation type="submission" date="2016-10" db="EMBL/GenBank/DDBJ databases">
        <authorList>
            <person name="de Groot N.N."/>
        </authorList>
    </citation>
    <scope>NUCLEOTIDE SEQUENCE [LARGE SCALE GENOMIC DNA]</scope>
    <source>
        <strain evidence="2 3">DSM 14045</strain>
    </source>
</reference>
<dbReference type="STRING" id="1122142.SAMN02910414_00570"/>
<evidence type="ECO:0000313" key="3">
    <source>
        <dbReference type="Proteomes" id="UP000183918"/>
    </source>
</evidence>
<keyword evidence="3" id="KW-1185">Reference proteome</keyword>
<dbReference type="Proteomes" id="UP000183918">
    <property type="component" value="Unassembled WGS sequence"/>
</dbReference>
<keyword evidence="2" id="KW-0808">Transferase</keyword>
<dbReference type="RefSeq" id="WP_074715997.1">
    <property type="nucleotide sequence ID" value="NZ_FNPG01000006.1"/>
</dbReference>
<dbReference type="GO" id="GO:0016740">
    <property type="term" value="F:transferase activity"/>
    <property type="evidence" value="ECO:0007669"/>
    <property type="project" value="UniProtKB-KW"/>
</dbReference>
<dbReference type="PANTHER" id="PTHR43404:SF2">
    <property type="entry name" value="LIPOPOLYSACCHARIDE CHOLINEPHOSPHOTRANSFERASE LICD"/>
    <property type="match status" value="1"/>
</dbReference>
<accession>A0A1H3GGD2</accession>
<dbReference type="PANTHER" id="PTHR43404">
    <property type="entry name" value="LIPOPOLYSACCHARIDE CHOLINEPHOSPHOTRANSFERASE LICD"/>
    <property type="match status" value="1"/>
</dbReference>
<dbReference type="InterPro" id="IPR007074">
    <property type="entry name" value="LicD/FKTN/FKRP_NTP_transf"/>
</dbReference>
<evidence type="ECO:0000313" key="2">
    <source>
        <dbReference type="EMBL" id="SDY02363.1"/>
    </source>
</evidence>
<dbReference type="AlphaFoldDB" id="A0A1H3GGD2"/>
<dbReference type="InterPro" id="IPR052942">
    <property type="entry name" value="LPS_cholinephosphotransferase"/>
</dbReference>
<evidence type="ECO:0000259" key="1">
    <source>
        <dbReference type="Pfam" id="PF04991"/>
    </source>
</evidence>
<name>A0A1H3GGD2_9FIRM</name>
<sequence>MLFFEEKFFEGETREGFYIEPMMKRAWAAQLEVLKEIERICRKYELVYFANWGTLLGAVRHKGFVPWDDDIDILFKRNDWNEFIKHTDELPESYKILSYSDETEYRNFFTRIVNSTIIPITGEKLKRYHGFPYIAGIDIEILDNVSDNNEDDEMQKMVVDIIVNTEGLLNRYNKNKLNDNEEITLDELNESIAKIEEICAITIDRGKDINNQLFKLCDNVSQIYNEDETSRVQCVLQRATKEKDFIFDKNCFSKAVEVPFENTTVLIPSGYESILKFLYGDDYMIPKRGTAEHDYPYYENQQRELMKINGIIS</sequence>
<gene>
    <name evidence="2" type="ORF">SAMN02910414_00570</name>
</gene>
<dbReference type="Pfam" id="PF04991">
    <property type="entry name" value="LicD"/>
    <property type="match status" value="1"/>
</dbReference>
<proteinExistence type="predicted"/>
<feature type="domain" description="LicD/FKTN/FKRP nucleotidyltransferase" evidence="1">
    <location>
        <begin position="41"/>
        <end position="280"/>
    </location>
</feature>